<protein>
    <recommendedName>
        <fullName evidence="6">JmjC domain-containing protein</fullName>
    </recommendedName>
</protein>
<dbReference type="Gene3D" id="2.60.120.650">
    <property type="entry name" value="Cupin"/>
    <property type="match status" value="1"/>
</dbReference>
<evidence type="ECO:0000256" key="3">
    <source>
        <dbReference type="ARBA" id="ARBA00022964"/>
    </source>
</evidence>
<dbReference type="GO" id="GO:0046872">
    <property type="term" value="F:metal ion binding"/>
    <property type="evidence" value="ECO:0007669"/>
    <property type="project" value="UniProtKB-KW"/>
</dbReference>
<keyword evidence="4" id="KW-0560">Oxidoreductase</keyword>
<keyword evidence="2" id="KW-0479">Metal-binding</keyword>
<accession>A0A918P6R4</accession>
<comment type="cofactor">
    <cofactor evidence="1">
        <name>Fe(2+)</name>
        <dbReference type="ChEBI" id="CHEBI:29033"/>
    </cofactor>
</comment>
<dbReference type="EMBL" id="BMYX01000024">
    <property type="protein sequence ID" value="GGY27031.1"/>
    <property type="molecule type" value="Genomic_DNA"/>
</dbReference>
<dbReference type="PROSITE" id="PS51184">
    <property type="entry name" value="JMJC"/>
    <property type="match status" value="1"/>
</dbReference>
<dbReference type="Pfam" id="PF08007">
    <property type="entry name" value="JmjC_2"/>
    <property type="match status" value="1"/>
</dbReference>
<name>A0A918P6R4_9NEIS</name>
<dbReference type="InterPro" id="IPR003347">
    <property type="entry name" value="JmjC_dom"/>
</dbReference>
<evidence type="ECO:0000256" key="4">
    <source>
        <dbReference type="ARBA" id="ARBA00023002"/>
    </source>
</evidence>
<evidence type="ECO:0000313" key="8">
    <source>
        <dbReference type="Proteomes" id="UP000645257"/>
    </source>
</evidence>
<evidence type="ECO:0000256" key="2">
    <source>
        <dbReference type="ARBA" id="ARBA00022723"/>
    </source>
</evidence>
<evidence type="ECO:0000259" key="6">
    <source>
        <dbReference type="PROSITE" id="PS51184"/>
    </source>
</evidence>
<evidence type="ECO:0000313" key="7">
    <source>
        <dbReference type="EMBL" id="GGY27031.1"/>
    </source>
</evidence>
<dbReference type="Pfam" id="PF20514">
    <property type="entry name" value="WHD_ROXA"/>
    <property type="match status" value="1"/>
</dbReference>
<dbReference type="GO" id="GO:0016706">
    <property type="term" value="F:2-oxoglutarate-dependent dioxygenase activity"/>
    <property type="evidence" value="ECO:0007669"/>
    <property type="project" value="TreeGrafter"/>
</dbReference>
<dbReference type="InterPro" id="IPR046799">
    <property type="entry name" value="ROXA-like_wH"/>
</dbReference>
<dbReference type="AlphaFoldDB" id="A0A918P6R4"/>
<feature type="domain" description="JmjC" evidence="6">
    <location>
        <begin position="105"/>
        <end position="231"/>
    </location>
</feature>
<dbReference type="InterPro" id="IPR039994">
    <property type="entry name" value="NO66-like"/>
</dbReference>
<dbReference type="Proteomes" id="UP000645257">
    <property type="component" value="Unassembled WGS sequence"/>
</dbReference>
<organism evidence="7 8">
    <name type="scientific">Paludibacterium paludis</name>
    <dbReference type="NCBI Taxonomy" id="1225769"/>
    <lineage>
        <taxon>Bacteria</taxon>
        <taxon>Pseudomonadati</taxon>
        <taxon>Pseudomonadota</taxon>
        <taxon>Betaproteobacteria</taxon>
        <taxon>Neisseriales</taxon>
        <taxon>Chromobacteriaceae</taxon>
        <taxon>Paludibacterium</taxon>
    </lineage>
</organism>
<proteinExistence type="predicted"/>
<comment type="caution">
    <text evidence="7">The sequence shown here is derived from an EMBL/GenBank/DDBJ whole genome shotgun (WGS) entry which is preliminary data.</text>
</comment>
<keyword evidence="5" id="KW-0408">Iron</keyword>
<keyword evidence="3" id="KW-0223">Dioxygenase</keyword>
<keyword evidence="8" id="KW-1185">Reference proteome</keyword>
<dbReference type="SMART" id="SM00558">
    <property type="entry name" value="JmjC"/>
    <property type="match status" value="1"/>
</dbReference>
<sequence length="385" mass="44446">MKNRVRTVMTPHPLLGGLTPAEFLRDYWQKKPLLIRGAMTDVGPHIDRDWLFRLAGEQDVESRLIERQGERWKLERGPFRASRFKRLPETDWTVLVQSVNHHVPHIDRILWQFDFIPYARLDDLMISFAPPGGTVGPHFDSYDVFLLQVGGKKRWQISSQDDTRLVEGAPLRILENFDAEETFDLEHGDMLYLPPRYAHYGVAQEPGMTYSIGFRAPTAQELAGQFLVHLQDRIELEGMYADPDLTVSPEPARLRGDMVEKVSAMLRKITWNDDTIADFLGHYLTEPKAHVFYDPPEEPMDRDTFATYCGENALVLDPRSLILYTNDMLYCNGEQLEIDRKDVGLWQQFANARRLVCPAFSEETLDLLYDGYVSGYWLFESSVAQ</sequence>
<dbReference type="SUPFAM" id="SSF51197">
    <property type="entry name" value="Clavaminate synthase-like"/>
    <property type="match status" value="1"/>
</dbReference>
<reference evidence="7" key="1">
    <citation type="journal article" date="2014" name="Int. J. Syst. Evol. Microbiol.">
        <title>Complete genome sequence of Corynebacterium casei LMG S-19264T (=DSM 44701T), isolated from a smear-ripened cheese.</title>
        <authorList>
            <consortium name="US DOE Joint Genome Institute (JGI-PGF)"/>
            <person name="Walter F."/>
            <person name="Albersmeier A."/>
            <person name="Kalinowski J."/>
            <person name="Ruckert C."/>
        </authorList>
    </citation>
    <scope>NUCLEOTIDE SEQUENCE</scope>
    <source>
        <strain evidence="7">KCTC 32182</strain>
    </source>
</reference>
<gene>
    <name evidence="7" type="ORF">GCM10011289_33060</name>
</gene>
<dbReference type="PANTHER" id="PTHR13096">
    <property type="entry name" value="MINA53 MYC INDUCED NUCLEAR ANTIGEN"/>
    <property type="match status" value="1"/>
</dbReference>
<reference evidence="7" key="2">
    <citation type="submission" date="2020-09" db="EMBL/GenBank/DDBJ databases">
        <authorList>
            <person name="Sun Q."/>
            <person name="Kim S."/>
        </authorList>
    </citation>
    <scope>NUCLEOTIDE SEQUENCE</scope>
    <source>
        <strain evidence="7">KCTC 32182</strain>
    </source>
</reference>
<evidence type="ECO:0000256" key="5">
    <source>
        <dbReference type="ARBA" id="ARBA00023004"/>
    </source>
</evidence>
<evidence type="ECO:0000256" key="1">
    <source>
        <dbReference type="ARBA" id="ARBA00001954"/>
    </source>
</evidence>
<dbReference type="Gene3D" id="3.40.366.30">
    <property type="entry name" value="50S ribosomal protein L16 arginine hydroxylase, Chain A, Domain 2"/>
    <property type="match status" value="1"/>
</dbReference>
<dbReference type="PANTHER" id="PTHR13096:SF8">
    <property type="entry name" value="RIBOSOMAL OXYGENASE 1"/>
    <property type="match status" value="1"/>
</dbReference>